<dbReference type="PANTHER" id="PTHR32010:SF18">
    <property type="entry name" value="DUF789 FAMILY PROTEIN"/>
    <property type="match status" value="1"/>
</dbReference>
<feature type="region of interest" description="Disordered" evidence="1">
    <location>
        <begin position="178"/>
        <end position="222"/>
    </location>
</feature>
<dbReference type="Pfam" id="PF05623">
    <property type="entry name" value="DUF789"/>
    <property type="match status" value="1"/>
</dbReference>
<dbReference type="InterPro" id="IPR008507">
    <property type="entry name" value="DUF789"/>
</dbReference>
<feature type="region of interest" description="Disordered" evidence="1">
    <location>
        <begin position="423"/>
        <end position="442"/>
    </location>
</feature>
<dbReference type="PANTHER" id="PTHR32010">
    <property type="entry name" value="PHOTOSYSTEM II STABILITY/ASSEMBLY FACTOR HCF136, CHLOROPLASTIC"/>
    <property type="match status" value="1"/>
</dbReference>
<keyword evidence="3" id="KW-1185">Reference proteome</keyword>
<proteinExistence type="predicted"/>
<dbReference type="AlphaFoldDB" id="A0A445J1V2"/>
<protein>
    <submittedName>
        <fullName evidence="2">Uncharacterized protein</fullName>
    </submittedName>
</protein>
<accession>A0A445J1V2</accession>
<dbReference type="EMBL" id="QZWG01000009">
    <property type="protein sequence ID" value="RZB92328.1"/>
    <property type="molecule type" value="Genomic_DNA"/>
</dbReference>
<feature type="region of interest" description="Disordered" evidence="1">
    <location>
        <begin position="627"/>
        <end position="671"/>
    </location>
</feature>
<comment type="caution">
    <text evidence="2">The sequence shown here is derived from an EMBL/GenBank/DDBJ whole genome shotgun (WGS) entry which is preliminary data.</text>
</comment>
<name>A0A445J1V2_GLYSO</name>
<reference evidence="2 3" key="1">
    <citation type="submission" date="2018-09" db="EMBL/GenBank/DDBJ databases">
        <title>A high-quality reference genome of wild soybean provides a powerful tool to mine soybean genomes.</title>
        <authorList>
            <person name="Xie M."/>
            <person name="Chung C.Y.L."/>
            <person name="Li M.-W."/>
            <person name="Wong F.-L."/>
            <person name="Chan T.-F."/>
            <person name="Lam H.-M."/>
        </authorList>
    </citation>
    <scope>NUCLEOTIDE SEQUENCE [LARGE SCALE GENOMIC DNA]</scope>
    <source>
        <strain evidence="3">cv. W05</strain>
        <tissue evidence="2">Hypocotyl of etiolated seedlings</tissue>
    </source>
</reference>
<feature type="region of interest" description="Disordered" evidence="1">
    <location>
        <begin position="697"/>
        <end position="739"/>
    </location>
</feature>
<evidence type="ECO:0000313" key="3">
    <source>
        <dbReference type="Proteomes" id="UP000289340"/>
    </source>
</evidence>
<sequence length="1185" mass="130465">MARKMRCAPQEIGNNNPEVLEARKDSIPTIYQQQNKLTSLEDCQESSLSKINTDSRCAILSFHNFEPDGTWRIVALPVQCSNHVNLASGVNMDGLQLLFSPPLNRLKIDQCKGPRVPLPPYAYSAKSCTKKGFTGSNVRRRCQNKIANRASKLNELPDNSSSQSSLVCGPGLFPDSSTALNSSDKDTSHSKEDDKSSKKKSRKRARKKVKRSKKKSSDSGSPECEVLTEEYVCVSLTSETCSSNDVDKEGVGEFSTSDDRLVKSDCERNGNINVMQAPNSCNSYLDREAISKATAPIVQSSAGECTTFEPKNQLQDRGPDFEVIDRGIKDIQHVEPCCFNDVHDSLVLDSVSVGSRSDESISADDIGKPSNKANCTITSDSGDGYSLGQNLTNGIHNNCEHNEGIGHGGQNCISNDKKVKQKRTMSKSSSLNKFGGAGILHGQKGKENIHSVWQKVQKNSSDEGSGDLKKVNTTSPQFASTLEKDPSVIKECNSVSVNGVSNTEDKKHLKNKIGRKSKGIVETVSKKEHNNYSKKSFHFNRSLSNDHGKAGVQQNDVLLISSQEIDQQGLNTVSGFNSDINCLTDGVQTNEVEQVTSEIGHSANFHLEESGPQKSASHIIANTNNENIDSQDSSLVMPGGNINQSNMSEELSPDSCNLEGDEVGQTEKEVSSANYNAEILSSGTTLWKWVPVGKKDRGLEKSESNNSPPEYSDASSSNNSNSESSVEPEVASSKNQDSSLNATRACNGQIYDKVSCLDEGENHKMASQIACTLTEHRDKHEAANHMFYECENQDMLENGSYRIAQAVNDACRAQLACEAVHMATGGPVAEFERLLHFCSPVICNSLNSLSCSTCSHNHAGGVSLCRHEIPNLSLGCLWKWYEKHGSYGLEIRAQDHENPKRQGGVGDFPFHAYFVPSLSAVQLFKNHENRCVNSGDKLPNCEVSEACEMVDISEKSSTASQHLIFSVLFPWPRNQDASSQTPKETASINNGSIPSINSNCSGDLELLFEYFEFEQPQQRRPLYEKIQELVRGYIPIRSSTYGDPTKLDSINLRDLHPRSWFSVAWYPIYRIPDGNFRASFLTYHSLGHLVRRRTSSDLSTVGSCIVSPTVGLQSYNAQGECWFQLKHSALAAEMAGLDPSLLLKDRLRTLEETASLMARAVVNKGNLTCTNRHPDYEFFMSRRRY</sequence>
<organism evidence="2 3">
    <name type="scientific">Glycine soja</name>
    <name type="common">Wild soybean</name>
    <dbReference type="NCBI Taxonomy" id="3848"/>
    <lineage>
        <taxon>Eukaryota</taxon>
        <taxon>Viridiplantae</taxon>
        <taxon>Streptophyta</taxon>
        <taxon>Embryophyta</taxon>
        <taxon>Tracheophyta</taxon>
        <taxon>Spermatophyta</taxon>
        <taxon>Magnoliopsida</taxon>
        <taxon>eudicotyledons</taxon>
        <taxon>Gunneridae</taxon>
        <taxon>Pentapetalae</taxon>
        <taxon>rosids</taxon>
        <taxon>fabids</taxon>
        <taxon>Fabales</taxon>
        <taxon>Fabaceae</taxon>
        <taxon>Papilionoideae</taxon>
        <taxon>50 kb inversion clade</taxon>
        <taxon>NPAAA clade</taxon>
        <taxon>indigoferoid/millettioid clade</taxon>
        <taxon>Phaseoleae</taxon>
        <taxon>Glycine</taxon>
        <taxon>Glycine subgen. Soja</taxon>
    </lineage>
</organism>
<evidence type="ECO:0000256" key="1">
    <source>
        <dbReference type="SAM" id="MobiDB-lite"/>
    </source>
</evidence>
<feature type="compositionally biased region" description="Basic residues" evidence="1">
    <location>
        <begin position="197"/>
        <end position="214"/>
    </location>
</feature>
<dbReference type="Proteomes" id="UP000289340">
    <property type="component" value="Chromosome 9"/>
</dbReference>
<evidence type="ECO:0000313" key="2">
    <source>
        <dbReference type="EMBL" id="RZB92328.1"/>
    </source>
</evidence>
<feature type="compositionally biased region" description="Basic and acidic residues" evidence="1">
    <location>
        <begin position="183"/>
        <end position="196"/>
    </location>
</feature>
<dbReference type="Gramene" id="XM_028325920.1">
    <property type="protein sequence ID" value="XP_028181721.1"/>
    <property type="gene ID" value="LOC114368691"/>
</dbReference>
<feature type="compositionally biased region" description="Low complexity" evidence="1">
    <location>
        <begin position="712"/>
        <end position="733"/>
    </location>
</feature>
<gene>
    <name evidence="2" type="ORF">D0Y65_024372</name>
</gene>